<feature type="region of interest" description="Disordered" evidence="1">
    <location>
        <begin position="245"/>
        <end position="276"/>
    </location>
</feature>
<protein>
    <submittedName>
        <fullName evidence="2">Uncharacterized protein</fullName>
    </submittedName>
</protein>
<gene>
    <name evidence="2" type="ORF">DPMN_168367</name>
</gene>
<evidence type="ECO:0000313" key="3">
    <source>
        <dbReference type="Proteomes" id="UP000828390"/>
    </source>
</evidence>
<dbReference type="EMBL" id="JAIWYP010000008">
    <property type="protein sequence ID" value="KAH3790172.1"/>
    <property type="molecule type" value="Genomic_DNA"/>
</dbReference>
<feature type="compositionally biased region" description="Basic and acidic residues" evidence="1">
    <location>
        <begin position="255"/>
        <end position="276"/>
    </location>
</feature>
<reference evidence="2" key="2">
    <citation type="submission" date="2020-11" db="EMBL/GenBank/DDBJ databases">
        <authorList>
            <person name="McCartney M.A."/>
            <person name="Auch B."/>
            <person name="Kono T."/>
            <person name="Mallez S."/>
            <person name="Becker A."/>
            <person name="Gohl D.M."/>
            <person name="Silverstein K.A.T."/>
            <person name="Koren S."/>
            <person name="Bechman K.B."/>
            <person name="Herman A."/>
            <person name="Abrahante J.E."/>
            <person name="Garbe J."/>
        </authorList>
    </citation>
    <scope>NUCLEOTIDE SEQUENCE</scope>
    <source>
        <strain evidence="2">Duluth1</strain>
        <tissue evidence="2">Whole animal</tissue>
    </source>
</reference>
<feature type="region of interest" description="Disordered" evidence="1">
    <location>
        <begin position="494"/>
        <end position="546"/>
    </location>
</feature>
<name>A0A9D4F6B5_DREPO</name>
<evidence type="ECO:0000313" key="2">
    <source>
        <dbReference type="EMBL" id="KAH3790172.1"/>
    </source>
</evidence>
<reference evidence="2" key="1">
    <citation type="journal article" date="2019" name="bioRxiv">
        <title>The Genome of the Zebra Mussel, Dreissena polymorpha: A Resource for Invasive Species Research.</title>
        <authorList>
            <person name="McCartney M.A."/>
            <person name="Auch B."/>
            <person name="Kono T."/>
            <person name="Mallez S."/>
            <person name="Zhang Y."/>
            <person name="Obille A."/>
            <person name="Becker A."/>
            <person name="Abrahante J.E."/>
            <person name="Garbe J."/>
            <person name="Badalamenti J.P."/>
            <person name="Herman A."/>
            <person name="Mangelson H."/>
            <person name="Liachko I."/>
            <person name="Sullivan S."/>
            <person name="Sone E.D."/>
            <person name="Koren S."/>
            <person name="Silverstein K.A.T."/>
            <person name="Beckman K.B."/>
            <person name="Gohl D.M."/>
        </authorList>
    </citation>
    <scope>NUCLEOTIDE SEQUENCE</scope>
    <source>
        <strain evidence="2">Duluth1</strain>
        <tissue evidence="2">Whole animal</tissue>
    </source>
</reference>
<evidence type="ECO:0000256" key="1">
    <source>
        <dbReference type="SAM" id="MobiDB-lite"/>
    </source>
</evidence>
<sequence>MDRANFGIEGESEQFKPKVQNLRTVKVDSVSQQAKKGVTFSEATEHINDTDDALYDDAFSKPPETHILGQQKVNVKNQTKAFENGGIKGGQHGTGTNMEKITGHFSRTALAEDGSVIISIDSPGTQPYVALIGNQSAVLSDNFGYQSQPSYVNSIGRAELLPAPHPHSSGSHPSFKHGYLTTIITVDEHRHDSNSQNTLGEASYYVPPAPPLSTIPTRRNVTDTTQATRPTALQMRPESNHFLLTSKSGSNISNDRTKFNDVDNPSRHMDSSYKHPDLDNDVYENTINQSKPQLLVALPPPPPPLPPSLVNRNHSMSNITQNASAAETKGNPAYLPARPAALLTPEMMQAQYGALSPTNTRMAIDNSANSDFISELKEATKGGALKKMSKNTRLEDKLSPTPITVFSSGQKIDIVNGGVSHETEPKMELKGEWDPKNFIDQVPNRGDLPAWKVQLAAKQIAEKAMKETLEKRKVEEREARFKDMPAWKRAIVERKEAEARSAEEKRQAEEQQRAQHSSNKRVPHVQVMPKSGDKSLAPWQLELQHK</sequence>
<comment type="caution">
    <text evidence="2">The sequence shown here is derived from an EMBL/GenBank/DDBJ whole genome shotgun (WGS) entry which is preliminary data.</text>
</comment>
<feature type="compositionally biased region" description="Polar residues" evidence="1">
    <location>
        <begin position="245"/>
        <end position="254"/>
    </location>
</feature>
<keyword evidence="3" id="KW-1185">Reference proteome</keyword>
<accession>A0A9D4F6B5</accession>
<dbReference type="Proteomes" id="UP000828390">
    <property type="component" value="Unassembled WGS sequence"/>
</dbReference>
<dbReference type="AlphaFoldDB" id="A0A9D4F6B5"/>
<organism evidence="2 3">
    <name type="scientific">Dreissena polymorpha</name>
    <name type="common">Zebra mussel</name>
    <name type="synonym">Mytilus polymorpha</name>
    <dbReference type="NCBI Taxonomy" id="45954"/>
    <lineage>
        <taxon>Eukaryota</taxon>
        <taxon>Metazoa</taxon>
        <taxon>Spiralia</taxon>
        <taxon>Lophotrochozoa</taxon>
        <taxon>Mollusca</taxon>
        <taxon>Bivalvia</taxon>
        <taxon>Autobranchia</taxon>
        <taxon>Heteroconchia</taxon>
        <taxon>Euheterodonta</taxon>
        <taxon>Imparidentia</taxon>
        <taxon>Neoheterodontei</taxon>
        <taxon>Myida</taxon>
        <taxon>Dreissenoidea</taxon>
        <taxon>Dreissenidae</taxon>
        <taxon>Dreissena</taxon>
    </lineage>
</organism>
<feature type="compositionally biased region" description="Basic and acidic residues" evidence="1">
    <location>
        <begin position="494"/>
        <end position="513"/>
    </location>
</feature>
<proteinExistence type="predicted"/>